<dbReference type="EMBL" id="WMJY01000024">
    <property type="protein sequence ID" value="MTH30368.1"/>
    <property type="molecule type" value="Genomic_DNA"/>
</dbReference>
<dbReference type="Gene3D" id="3.40.50.620">
    <property type="entry name" value="HUPs"/>
    <property type="match status" value="1"/>
</dbReference>
<dbReference type="RefSeq" id="WP_155036352.1">
    <property type="nucleotide sequence ID" value="NZ_JBHTIG010000016.1"/>
</dbReference>
<reference evidence="4 5" key="1">
    <citation type="journal article" date="2006" name="Int. J. Syst. Evol. Microbiol.">
        <title>Myroides pelagicus sp. nov., isolated from seawater in Thailand.</title>
        <authorList>
            <person name="Yoon J."/>
            <person name="Maneerat S."/>
            <person name="Kawai F."/>
            <person name="Yokota A."/>
        </authorList>
    </citation>
    <scope>NUCLEOTIDE SEQUENCE [LARGE SCALE GENOMIC DNA]</scope>
    <source>
        <strain evidence="4 5">SM1T</strain>
    </source>
</reference>
<dbReference type="OrthoDB" id="9795543at2"/>
<dbReference type="AlphaFoldDB" id="A0A7K1GNH7"/>
<organism evidence="4 5">
    <name type="scientific">Myroides pelagicus</name>
    <dbReference type="NCBI Taxonomy" id="270914"/>
    <lineage>
        <taxon>Bacteria</taxon>
        <taxon>Pseudomonadati</taxon>
        <taxon>Bacteroidota</taxon>
        <taxon>Flavobacteriia</taxon>
        <taxon>Flavobacteriales</taxon>
        <taxon>Flavobacteriaceae</taxon>
        <taxon>Myroides</taxon>
    </lineage>
</organism>
<dbReference type="InterPro" id="IPR050385">
    <property type="entry name" value="Archaeal_FAD_synthase"/>
</dbReference>
<sequence length="127" mass="15066">MKVGITFLAFEFLHAGYIQMLEEAKTQCDYLIVGINTTAKKERKLPLVKEYSLIERYIALKGCKYVDEIIPYETEQDLEDILSIYKIDLRILGEEYKHKDFTGKQVCINKDIKLYYNKRDLRPKKVY</sequence>
<evidence type="ECO:0000313" key="5">
    <source>
        <dbReference type="Proteomes" id="UP000488936"/>
    </source>
</evidence>
<evidence type="ECO:0000256" key="1">
    <source>
        <dbReference type="ARBA" id="ARBA00022679"/>
    </source>
</evidence>
<dbReference type="PANTHER" id="PTHR43793:SF1">
    <property type="entry name" value="FAD SYNTHASE"/>
    <property type="match status" value="1"/>
</dbReference>
<evidence type="ECO:0000313" key="4">
    <source>
        <dbReference type="EMBL" id="MTH30368.1"/>
    </source>
</evidence>
<dbReference type="InterPro" id="IPR014729">
    <property type="entry name" value="Rossmann-like_a/b/a_fold"/>
</dbReference>
<proteinExistence type="predicted"/>
<keyword evidence="2 4" id="KW-0548">Nucleotidyltransferase</keyword>
<evidence type="ECO:0000259" key="3">
    <source>
        <dbReference type="Pfam" id="PF01467"/>
    </source>
</evidence>
<feature type="domain" description="Cytidyltransferase-like" evidence="3">
    <location>
        <begin position="10"/>
        <end position="96"/>
    </location>
</feature>
<dbReference type="Proteomes" id="UP000488936">
    <property type="component" value="Unassembled WGS sequence"/>
</dbReference>
<name>A0A7K1GNH7_9FLAO</name>
<keyword evidence="1 4" id="KW-0808">Transferase</keyword>
<dbReference type="Pfam" id="PF01467">
    <property type="entry name" value="CTP_transf_like"/>
    <property type="match status" value="1"/>
</dbReference>
<comment type="caution">
    <text evidence="4">The sequence shown here is derived from an EMBL/GenBank/DDBJ whole genome shotgun (WGS) entry which is preliminary data.</text>
</comment>
<dbReference type="SUPFAM" id="SSF52374">
    <property type="entry name" value="Nucleotidylyl transferase"/>
    <property type="match status" value="1"/>
</dbReference>
<evidence type="ECO:0000256" key="2">
    <source>
        <dbReference type="ARBA" id="ARBA00022695"/>
    </source>
</evidence>
<dbReference type="GO" id="GO:0016779">
    <property type="term" value="F:nucleotidyltransferase activity"/>
    <property type="evidence" value="ECO:0007669"/>
    <property type="project" value="UniProtKB-KW"/>
</dbReference>
<accession>A0A7K1GNH7</accession>
<dbReference type="PANTHER" id="PTHR43793">
    <property type="entry name" value="FAD SYNTHASE"/>
    <property type="match status" value="1"/>
</dbReference>
<dbReference type="NCBIfam" id="TIGR00125">
    <property type="entry name" value="cyt_tran_rel"/>
    <property type="match status" value="1"/>
</dbReference>
<protein>
    <submittedName>
        <fullName evidence="4">Adenylyltransferase/cytidyltransferase family protein</fullName>
    </submittedName>
</protein>
<gene>
    <name evidence="4" type="ORF">GJV77_10715</name>
</gene>
<dbReference type="InterPro" id="IPR004821">
    <property type="entry name" value="Cyt_trans-like"/>
</dbReference>
<keyword evidence="5" id="KW-1185">Reference proteome</keyword>